<dbReference type="InterPro" id="IPR036249">
    <property type="entry name" value="Thioredoxin-like_sf"/>
</dbReference>
<protein>
    <submittedName>
        <fullName evidence="2">Thioredoxin</fullName>
    </submittedName>
</protein>
<dbReference type="InterPro" id="IPR012336">
    <property type="entry name" value="Thioredoxin-like_fold"/>
</dbReference>
<evidence type="ECO:0000313" key="3">
    <source>
        <dbReference type="Proteomes" id="UP000277864"/>
    </source>
</evidence>
<dbReference type="Gene3D" id="3.40.30.10">
    <property type="entry name" value="Glutaredoxin"/>
    <property type="match status" value="1"/>
</dbReference>
<proteinExistence type="predicted"/>
<dbReference type="Gene3D" id="1.10.1200.90">
    <property type="entry name" value="DsbA-like domain"/>
    <property type="match status" value="1"/>
</dbReference>
<dbReference type="Proteomes" id="UP000277864">
    <property type="component" value="Unassembled WGS sequence"/>
</dbReference>
<accession>A0A429Z912</accession>
<evidence type="ECO:0000259" key="1">
    <source>
        <dbReference type="Pfam" id="PF13462"/>
    </source>
</evidence>
<keyword evidence="3" id="KW-1185">Reference proteome</keyword>
<gene>
    <name evidence="2" type="ORF">C7P63_03735</name>
</gene>
<dbReference type="OrthoDB" id="117402at2"/>
<dbReference type="Pfam" id="PF13462">
    <property type="entry name" value="Thioredoxin_4"/>
    <property type="match status" value="1"/>
</dbReference>
<name>A0A429Z912_9ENTE</name>
<reference evidence="2 3" key="1">
    <citation type="submission" date="2018-03" db="EMBL/GenBank/DDBJ databases">
        <authorList>
            <person name="Gulvik C.A."/>
        </authorList>
    </citation>
    <scope>NUCLEOTIDE SEQUENCE [LARGE SCALE GENOMIC DNA]</scope>
    <source>
        <strain evidence="2 3">JCM 31581</strain>
    </source>
</reference>
<sequence length="185" mass="21217">METSHIKLAGIQSDLGILIGNPNAPVTLVEYINVRCPFCKQWFFDSKDLLANYRNTGKIKQLIKLYDKESPGLQMGNVMHRFIPTINSEDTLKVMELIYQTQDEWGNLAQVEQLEKIAAFAENTLQLTPQDVEEQQIAIIREAEKAGIQFVPTMIVNSHIFDQKIESDKLQHWLDEAYHQALSSR</sequence>
<dbReference type="RefSeq" id="WP_125942811.1">
    <property type="nucleotide sequence ID" value="NZ_PXZH01000001.1"/>
</dbReference>
<dbReference type="AlphaFoldDB" id="A0A429Z912"/>
<evidence type="ECO:0000313" key="2">
    <source>
        <dbReference type="EMBL" id="RST90197.1"/>
    </source>
</evidence>
<organism evidence="2 3">
    <name type="scientific">Vagococcus humatus</name>
    <dbReference type="NCBI Taxonomy" id="1889241"/>
    <lineage>
        <taxon>Bacteria</taxon>
        <taxon>Bacillati</taxon>
        <taxon>Bacillota</taxon>
        <taxon>Bacilli</taxon>
        <taxon>Lactobacillales</taxon>
        <taxon>Enterococcaceae</taxon>
        <taxon>Vagococcus</taxon>
    </lineage>
</organism>
<dbReference type="SUPFAM" id="SSF52833">
    <property type="entry name" value="Thioredoxin-like"/>
    <property type="match status" value="1"/>
</dbReference>
<dbReference type="EMBL" id="PXZH01000001">
    <property type="protein sequence ID" value="RST90197.1"/>
    <property type="molecule type" value="Genomic_DNA"/>
</dbReference>
<comment type="caution">
    <text evidence="2">The sequence shown here is derived from an EMBL/GenBank/DDBJ whole genome shotgun (WGS) entry which is preliminary data.</text>
</comment>
<feature type="domain" description="Thioredoxin-like fold" evidence="1">
    <location>
        <begin position="16"/>
        <end position="176"/>
    </location>
</feature>